<gene>
    <name evidence="1" type="ORF">bsdcttw_38270</name>
</gene>
<dbReference type="KEGG" id="acht:bsdcttw_38270"/>
<name>A0A7I8DWX2_9FIRM</name>
<proteinExistence type="predicted"/>
<keyword evidence="2" id="KW-1185">Reference proteome</keyword>
<reference evidence="1 2" key="1">
    <citation type="submission" date="2020-08" db="EMBL/GenBank/DDBJ databases">
        <title>Draft genome sequencing of an Anaerocolumna strain isolated from anoxic soil subjected to BSD treatment.</title>
        <authorList>
            <person name="Uek A."/>
            <person name="Tonouchi A."/>
        </authorList>
    </citation>
    <scope>NUCLEOTIDE SEQUENCE [LARGE SCALE GENOMIC DNA]</scope>
    <source>
        <strain evidence="1 2">CTTW</strain>
    </source>
</reference>
<organism evidence="1 2">
    <name type="scientific">Anaerocolumna chitinilytica</name>
    <dbReference type="NCBI Taxonomy" id="1727145"/>
    <lineage>
        <taxon>Bacteria</taxon>
        <taxon>Bacillati</taxon>
        <taxon>Bacillota</taxon>
        <taxon>Clostridia</taxon>
        <taxon>Lachnospirales</taxon>
        <taxon>Lachnospiraceae</taxon>
        <taxon>Anaerocolumna</taxon>
    </lineage>
</organism>
<protein>
    <submittedName>
        <fullName evidence="1">Uncharacterized protein</fullName>
    </submittedName>
</protein>
<reference evidence="1 2" key="2">
    <citation type="submission" date="2020-08" db="EMBL/GenBank/DDBJ databases">
        <authorList>
            <person name="Ueki A."/>
            <person name="Tonouchi A."/>
        </authorList>
    </citation>
    <scope>NUCLEOTIDE SEQUENCE [LARGE SCALE GENOMIC DNA]</scope>
    <source>
        <strain evidence="1 2">CTTW</strain>
    </source>
</reference>
<evidence type="ECO:0000313" key="2">
    <source>
        <dbReference type="Proteomes" id="UP000515703"/>
    </source>
</evidence>
<evidence type="ECO:0000313" key="1">
    <source>
        <dbReference type="EMBL" id="BCK00787.1"/>
    </source>
</evidence>
<dbReference type="Proteomes" id="UP000515703">
    <property type="component" value="Chromosome"/>
</dbReference>
<dbReference type="AlphaFoldDB" id="A0A7I8DWX2"/>
<dbReference type="EMBL" id="AP023368">
    <property type="protein sequence ID" value="BCK00787.1"/>
    <property type="molecule type" value="Genomic_DNA"/>
</dbReference>
<sequence>MNYHNEFAIHNIMFGDILTFRWKNMPECKLYVDKYMRGTVTKGKFSGVSSDNLNFITAPIFNVSNSSLY</sequence>
<accession>A0A7I8DWX2</accession>